<sequence>MVVKELWLETMTDKVEINKNGRPVGWRGQSWVYYKTMTMFSFEDKDVADFVMGTKTAVDTKDQEEFDAIQNRRSLEEAHTRTTRPVS</sequence>
<evidence type="ECO:0000313" key="2">
    <source>
        <dbReference type="EMBL" id="KAE9328085.1"/>
    </source>
</evidence>
<dbReference type="Proteomes" id="UP000486351">
    <property type="component" value="Unassembled WGS sequence"/>
</dbReference>
<dbReference type="EMBL" id="QXFY01001105">
    <property type="protein sequence ID" value="KAE9328085.1"/>
    <property type="molecule type" value="Genomic_DNA"/>
</dbReference>
<proteinExistence type="predicted"/>
<feature type="region of interest" description="Disordered" evidence="1">
    <location>
        <begin position="68"/>
        <end position="87"/>
    </location>
</feature>
<accession>A0A6G0RBU7</accession>
<protein>
    <submittedName>
        <fullName evidence="2">Uncharacterized protein</fullName>
    </submittedName>
</protein>
<reference evidence="2 3" key="1">
    <citation type="submission" date="2018-09" db="EMBL/GenBank/DDBJ databases">
        <title>Genomic investigation of the strawberry pathogen Phytophthora fragariae indicates pathogenicity is determined by transcriptional variation in three key races.</title>
        <authorList>
            <person name="Adams T.M."/>
            <person name="Armitage A.D."/>
            <person name="Sobczyk M.K."/>
            <person name="Bates H.J."/>
            <person name="Dunwell J.M."/>
            <person name="Nellist C.F."/>
            <person name="Harrison R.J."/>
        </authorList>
    </citation>
    <scope>NUCLEOTIDE SEQUENCE [LARGE SCALE GENOMIC DNA]</scope>
    <source>
        <strain evidence="2 3">NOV-77</strain>
    </source>
</reference>
<organism evidence="2 3">
    <name type="scientific">Phytophthora fragariae</name>
    <dbReference type="NCBI Taxonomy" id="53985"/>
    <lineage>
        <taxon>Eukaryota</taxon>
        <taxon>Sar</taxon>
        <taxon>Stramenopiles</taxon>
        <taxon>Oomycota</taxon>
        <taxon>Peronosporomycetes</taxon>
        <taxon>Peronosporales</taxon>
        <taxon>Peronosporaceae</taxon>
        <taxon>Phytophthora</taxon>
    </lineage>
</organism>
<gene>
    <name evidence="2" type="ORF">PF008_g16256</name>
</gene>
<comment type="caution">
    <text evidence="2">The sequence shown here is derived from an EMBL/GenBank/DDBJ whole genome shotgun (WGS) entry which is preliminary data.</text>
</comment>
<evidence type="ECO:0000313" key="3">
    <source>
        <dbReference type="Proteomes" id="UP000486351"/>
    </source>
</evidence>
<dbReference type="AlphaFoldDB" id="A0A6G0RBU7"/>
<name>A0A6G0RBU7_9STRA</name>
<evidence type="ECO:0000256" key="1">
    <source>
        <dbReference type="SAM" id="MobiDB-lite"/>
    </source>
</evidence>